<evidence type="ECO:0000313" key="1">
    <source>
        <dbReference type="EMBL" id="SUZ66043.1"/>
    </source>
</evidence>
<dbReference type="EMBL" id="UINC01000974">
    <property type="protein sequence ID" value="SUZ66043.1"/>
    <property type="molecule type" value="Genomic_DNA"/>
</dbReference>
<organism evidence="1">
    <name type="scientific">marine metagenome</name>
    <dbReference type="NCBI Taxonomy" id="408172"/>
    <lineage>
        <taxon>unclassified sequences</taxon>
        <taxon>metagenomes</taxon>
        <taxon>ecological metagenomes</taxon>
    </lineage>
</organism>
<name>A0A381PKS3_9ZZZZ</name>
<dbReference type="AlphaFoldDB" id="A0A381PKS3"/>
<gene>
    <name evidence="1" type="ORF">METZ01_LOCUS18897</name>
</gene>
<accession>A0A381PKS3</accession>
<sequence>MSNGTEKRIIKGLTSKQDPGGSVQIKSINILSERLLYW</sequence>
<proteinExistence type="predicted"/>
<protein>
    <submittedName>
        <fullName evidence="1">Uncharacterized protein</fullName>
    </submittedName>
</protein>
<reference evidence="1" key="1">
    <citation type="submission" date="2018-05" db="EMBL/GenBank/DDBJ databases">
        <authorList>
            <person name="Lanie J.A."/>
            <person name="Ng W.-L."/>
            <person name="Kazmierczak K.M."/>
            <person name="Andrzejewski T.M."/>
            <person name="Davidsen T.M."/>
            <person name="Wayne K.J."/>
            <person name="Tettelin H."/>
            <person name="Glass J.I."/>
            <person name="Rusch D."/>
            <person name="Podicherti R."/>
            <person name="Tsui H.-C.T."/>
            <person name="Winkler M.E."/>
        </authorList>
    </citation>
    <scope>NUCLEOTIDE SEQUENCE</scope>
</reference>